<sequence length="53" mass="6169">MQIEDMDATRIDGGLNSKSFGFGKGLSFVNEDTCNKAIHTYIYIYIYIYIFYK</sequence>
<reference evidence="1" key="1">
    <citation type="journal article" date="2023" name="Mol. Ecol. Resour.">
        <title>Chromosome-level genome assembly of a triploid poplar Populus alba 'Berolinensis'.</title>
        <authorList>
            <person name="Chen S."/>
            <person name="Yu Y."/>
            <person name="Wang X."/>
            <person name="Wang S."/>
            <person name="Zhang T."/>
            <person name="Zhou Y."/>
            <person name="He R."/>
            <person name="Meng N."/>
            <person name="Wang Y."/>
            <person name="Liu W."/>
            <person name="Liu Z."/>
            <person name="Liu J."/>
            <person name="Guo Q."/>
            <person name="Huang H."/>
            <person name="Sederoff R.R."/>
            <person name="Wang G."/>
            <person name="Qu G."/>
            <person name="Chen S."/>
        </authorList>
    </citation>
    <scope>NUCLEOTIDE SEQUENCE</scope>
    <source>
        <strain evidence="1">SC-2020</strain>
    </source>
</reference>
<dbReference type="Proteomes" id="UP001164929">
    <property type="component" value="Chromosome 14"/>
</dbReference>
<organism evidence="1 2">
    <name type="scientific">Populus alba x Populus x berolinensis</name>
    <dbReference type="NCBI Taxonomy" id="444605"/>
    <lineage>
        <taxon>Eukaryota</taxon>
        <taxon>Viridiplantae</taxon>
        <taxon>Streptophyta</taxon>
        <taxon>Embryophyta</taxon>
        <taxon>Tracheophyta</taxon>
        <taxon>Spermatophyta</taxon>
        <taxon>Magnoliopsida</taxon>
        <taxon>eudicotyledons</taxon>
        <taxon>Gunneridae</taxon>
        <taxon>Pentapetalae</taxon>
        <taxon>rosids</taxon>
        <taxon>fabids</taxon>
        <taxon>Malpighiales</taxon>
        <taxon>Salicaceae</taxon>
        <taxon>Saliceae</taxon>
        <taxon>Populus</taxon>
    </lineage>
</organism>
<evidence type="ECO:0000313" key="1">
    <source>
        <dbReference type="EMBL" id="KAJ6973711.1"/>
    </source>
</evidence>
<gene>
    <name evidence="1" type="ORF">NC653_033909</name>
</gene>
<protein>
    <submittedName>
        <fullName evidence="1">Uncharacterized protein</fullName>
    </submittedName>
</protein>
<name>A0AAD6LV53_9ROSI</name>
<dbReference type="EMBL" id="JAQIZT010000014">
    <property type="protein sequence ID" value="KAJ6973711.1"/>
    <property type="molecule type" value="Genomic_DNA"/>
</dbReference>
<evidence type="ECO:0000313" key="2">
    <source>
        <dbReference type="Proteomes" id="UP001164929"/>
    </source>
</evidence>
<comment type="caution">
    <text evidence="1">The sequence shown here is derived from an EMBL/GenBank/DDBJ whole genome shotgun (WGS) entry which is preliminary data.</text>
</comment>
<proteinExistence type="predicted"/>
<keyword evidence="2" id="KW-1185">Reference proteome</keyword>
<dbReference type="AlphaFoldDB" id="A0AAD6LV53"/>
<accession>A0AAD6LV53</accession>